<dbReference type="Gene3D" id="3.40.190.10">
    <property type="entry name" value="Periplasmic binding protein-like II"/>
    <property type="match status" value="1"/>
</dbReference>
<dbReference type="OrthoDB" id="5368589at2"/>
<organism evidence="1 2">
    <name type="scientific">Nitrosomonas ureae</name>
    <dbReference type="NCBI Taxonomy" id="44577"/>
    <lineage>
        <taxon>Bacteria</taxon>
        <taxon>Pseudomonadati</taxon>
        <taxon>Pseudomonadota</taxon>
        <taxon>Betaproteobacteria</taxon>
        <taxon>Nitrosomonadales</taxon>
        <taxon>Nitrosomonadaceae</taxon>
        <taxon>Nitrosomonas</taxon>
    </lineage>
</organism>
<dbReference type="EMBL" id="FNUX01000003">
    <property type="protein sequence ID" value="SEF53618.1"/>
    <property type="molecule type" value="Genomic_DNA"/>
</dbReference>
<dbReference type="Proteomes" id="UP000236753">
    <property type="component" value="Unassembled WGS sequence"/>
</dbReference>
<evidence type="ECO:0000313" key="2">
    <source>
        <dbReference type="Proteomes" id="UP000236753"/>
    </source>
</evidence>
<evidence type="ECO:0000313" key="1">
    <source>
        <dbReference type="EMBL" id="SEF53618.1"/>
    </source>
</evidence>
<evidence type="ECO:0008006" key="3">
    <source>
        <dbReference type="Google" id="ProtNLM"/>
    </source>
</evidence>
<name>A0A1H5SUL6_9PROT</name>
<dbReference type="AlphaFoldDB" id="A0A1H5SUL6"/>
<reference evidence="1 2" key="1">
    <citation type="submission" date="2016-10" db="EMBL/GenBank/DDBJ databases">
        <authorList>
            <person name="de Groot N.N."/>
        </authorList>
    </citation>
    <scope>NUCLEOTIDE SEQUENCE [LARGE SCALE GENOMIC DNA]</scope>
    <source>
        <strain evidence="1 2">Nm13</strain>
    </source>
</reference>
<sequence>MNLFHFSIQIRILRYCLSRARSYFGFALFICFLGVKADVRANDHYEIVTNLNVSETALTVNSLRSIFSMSLKTWPDGTKIRVFVLSDDDKLHKAVSKEKLNVFPYQLRSTWDRLVFSGTGQAPIRVNSIEEMRDKVINTPGAIGYLWRANIDENVNVLQIK</sequence>
<accession>A0A1H5SUL6</accession>
<gene>
    <name evidence="1" type="ORF">SAMN05216334_10368</name>
</gene>
<dbReference type="SUPFAM" id="SSF53850">
    <property type="entry name" value="Periplasmic binding protein-like II"/>
    <property type="match status" value="1"/>
</dbReference>
<protein>
    <recommendedName>
        <fullName evidence="3">PBP superfamily domain-containing protein</fullName>
    </recommendedName>
</protein>
<proteinExistence type="predicted"/>